<keyword evidence="2" id="KW-1185">Reference proteome</keyword>
<reference evidence="1 2" key="1">
    <citation type="journal article" date="2023" name="Life. Sci Alliance">
        <title>Evolutionary insights into 3D genome organization and epigenetic landscape of Vigna mungo.</title>
        <authorList>
            <person name="Junaid A."/>
            <person name="Singh B."/>
            <person name="Bhatia S."/>
        </authorList>
    </citation>
    <scope>NUCLEOTIDE SEQUENCE [LARGE SCALE GENOMIC DNA]</scope>
    <source>
        <strain evidence="1">Urdbean</strain>
    </source>
</reference>
<sequence length="187" mass="20640">MARRPSSLSFSTASTPLFSSLAVNTIMNPFEANCLHIANPIPFKGRGRTVIHNVISSNVSNDGWPRRRRGAKEQQHFSLRELASGVELSEDMASETLGMEEGSEIFHRQRPPLALYSSGHALAGEVEAALAAVAYDVVIEKWERGKQCKERNWIVEVCSVCVLQASVFPATEVVALFYFGPAYNRSL</sequence>
<proteinExistence type="predicted"/>
<dbReference type="Proteomes" id="UP001374535">
    <property type="component" value="Chromosome 7"/>
</dbReference>
<dbReference type="EMBL" id="CP144694">
    <property type="protein sequence ID" value="WVZ02570.1"/>
    <property type="molecule type" value="Genomic_DNA"/>
</dbReference>
<dbReference type="AlphaFoldDB" id="A0AAQ3N4M4"/>
<organism evidence="1 2">
    <name type="scientific">Vigna mungo</name>
    <name type="common">Black gram</name>
    <name type="synonym">Phaseolus mungo</name>
    <dbReference type="NCBI Taxonomy" id="3915"/>
    <lineage>
        <taxon>Eukaryota</taxon>
        <taxon>Viridiplantae</taxon>
        <taxon>Streptophyta</taxon>
        <taxon>Embryophyta</taxon>
        <taxon>Tracheophyta</taxon>
        <taxon>Spermatophyta</taxon>
        <taxon>Magnoliopsida</taxon>
        <taxon>eudicotyledons</taxon>
        <taxon>Gunneridae</taxon>
        <taxon>Pentapetalae</taxon>
        <taxon>rosids</taxon>
        <taxon>fabids</taxon>
        <taxon>Fabales</taxon>
        <taxon>Fabaceae</taxon>
        <taxon>Papilionoideae</taxon>
        <taxon>50 kb inversion clade</taxon>
        <taxon>NPAAA clade</taxon>
        <taxon>indigoferoid/millettioid clade</taxon>
        <taxon>Phaseoleae</taxon>
        <taxon>Vigna</taxon>
    </lineage>
</organism>
<evidence type="ECO:0000313" key="1">
    <source>
        <dbReference type="EMBL" id="WVZ02570.1"/>
    </source>
</evidence>
<protein>
    <submittedName>
        <fullName evidence="1">Uncharacterized protein</fullName>
    </submittedName>
</protein>
<name>A0AAQ3N4M4_VIGMU</name>
<gene>
    <name evidence="1" type="ORF">V8G54_023376</name>
</gene>
<evidence type="ECO:0000313" key="2">
    <source>
        <dbReference type="Proteomes" id="UP001374535"/>
    </source>
</evidence>
<accession>A0AAQ3N4M4</accession>